<dbReference type="Proteomes" id="UP001597340">
    <property type="component" value="Unassembled WGS sequence"/>
</dbReference>
<gene>
    <name evidence="1" type="ORF">ACFQ5D_21595</name>
</gene>
<proteinExistence type="predicted"/>
<protein>
    <submittedName>
        <fullName evidence="1">Uncharacterized protein</fullName>
    </submittedName>
</protein>
<dbReference type="RefSeq" id="WP_229525832.1">
    <property type="nucleotide sequence ID" value="NZ_JAFFQR010000105.1"/>
</dbReference>
<evidence type="ECO:0000313" key="2">
    <source>
        <dbReference type="Proteomes" id="UP001597340"/>
    </source>
</evidence>
<dbReference type="EMBL" id="JBHTNZ010000048">
    <property type="protein sequence ID" value="MFD1463887.1"/>
    <property type="molecule type" value="Genomic_DNA"/>
</dbReference>
<sequence length="115" mass="13360">MKDSFPLVTYQGYVGAPFGKEFTMEYDPLELFLKNKAQNQWGIYPKLNIPLIYKFTTGWGDSSRTFFWRITVDLKDELLGTAGDPITGLPADTKQIMKTFRLPWESRTDIQRPME</sequence>
<organism evidence="1 2">
    <name type="scientific">Paenibacillus farraposensis</name>
    <dbReference type="NCBI Taxonomy" id="2807095"/>
    <lineage>
        <taxon>Bacteria</taxon>
        <taxon>Bacillati</taxon>
        <taxon>Bacillota</taxon>
        <taxon>Bacilli</taxon>
        <taxon>Bacillales</taxon>
        <taxon>Paenibacillaceae</taxon>
        <taxon>Paenibacillus</taxon>
    </lineage>
</organism>
<comment type="caution">
    <text evidence="1">The sequence shown here is derived from an EMBL/GenBank/DDBJ whole genome shotgun (WGS) entry which is preliminary data.</text>
</comment>
<keyword evidence="2" id="KW-1185">Reference proteome</keyword>
<evidence type="ECO:0000313" key="1">
    <source>
        <dbReference type="EMBL" id="MFD1463887.1"/>
    </source>
</evidence>
<accession>A0ABW4DIP3</accession>
<reference evidence="2" key="1">
    <citation type="journal article" date="2019" name="Int. J. Syst. Evol. Microbiol.">
        <title>The Global Catalogue of Microorganisms (GCM) 10K type strain sequencing project: providing services to taxonomists for standard genome sequencing and annotation.</title>
        <authorList>
            <consortium name="The Broad Institute Genomics Platform"/>
            <consortium name="The Broad Institute Genome Sequencing Center for Infectious Disease"/>
            <person name="Wu L."/>
            <person name="Ma J."/>
        </authorList>
    </citation>
    <scope>NUCLEOTIDE SEQUENCE [LARGE SCALE GENOMIC DNA]</scope>
    <source>
        <strain evidence="2">CCM 9147</strain>
    </source>
</reference>
<name>A0ABW4DIP3_9BACL</name>